<dbReference type="InterPro" id="IPR018247">
    <property type="entry name" value="EF_Hand_1_Ca_BS"/>
</dbReference>
<evidence type="ECO:0000256" key="4">
    <source>
        <dbReference type="ARBA" id="ARBA00022989"/>
    </source>
</evidence>
<dbReference type="PANTHER" id="PTHR37820">
    <property type="entry name" value="CELL DIVISION PROTEIN DIVIB"/>
    <property type="match status" value="1"/>
</dbReference>
<dbReference type="GO" id="GO:0005886">
    <property type="term" value="C:plasma membrane"/>
    <property type="evidence" value="ECO:0007669"/>
    <property type="project" value="TreeGrafter"/>
</dbReference>
<evidence type="ECO:0000256" key="1">
    <source>
        <dbReference type="ARBA" id="ARBA00022475"/>
    </source>
</evidence>
<dbReference type="Gene3D" id="3.40.50.10960">
    <property type="match status" value="1"/>
</dbReference>
<name>A0A0R2DHM2_9LACO</name>
<keyword evidence="1" id="KW-1003">Cell membrane</keyword>
<keyword evidence="7" id="KW-0472">Membrane</keyword>
<feature type="transmembrane region" description="Helical" evidence="7">
    <location>
        <begin position="60"/>
        <end position="78"/>
    </location>
</feature>
<dbReference type="OrthoDB" id="1819027at2"/>
<accession>A0A0R2DHM2</accession>
<evidence type="ECO:0000256" key="7">
    <source>
        <dbReference type="SAM" id="Phobius"/>
    </source>
</evidence>
<keyword evidence="3 7" id="KW-0812">Transmembrane</keyword>
<dbReference type="STRING" id="1423744.FC86_GL000698"/>
<dbReference type="EMBL" id="AYZL01000020">
    <property type="protein sequence ID" value="KRN03592.1"/>
    <property type="molecule type" value="Genomic_DNA"/>
</dbReference>
<comment type="caution">
    <text evidence="8">The sequence shown here is derived from an EMBL/GenBank/DDBJ whole genome shotgun (WGS) entry which is preliminary data.</text>
</comment>
<evidence type="ECO:0000313" key="9">
    <source>
        <dbReference type="Proteomes" id="UP000051378"/>
    </source>
</evidence>
<dbReference type="PANTHER" id="PTHR37820:SF1">
    <property type="entry name" value="CELL DIVISION PROTEIN FTSQ"/>
    <property type="match status" value="1"/>
</dbReference>
<keyword evidence="9" id="KW-1185">Reference proteome</keyword>
<protein>
    <submittedName>
        <fullName evidence="8">Cell division protein ftsq</fullName>
    </submittedName>
</protein>
<gene>
    <name evidence="8" type="ORF">FC86_GL000698</name>
</gene>
<dbReference type="AlphaFoldDB" id="A0A0R2DHM2"/>
<reference evidence="8 9" key="1">
    <citation type="journal article" date="2015" name="Genome Announc.">
        <title>Expanding the biotechnology potential of lactobacilli through comparative genomics of 213 strains and associated genera.</title>
        <authorList>
            <person name="Sun Z."/>
            <person name="Harris H.M."/>
            <person name="McCann A."/>
            <person name="Guo C."/>
            <person name="Argimon S."/>
            <person name="Zhang W."/>
            <person name="Yang X."/>
            <person name="Jeffery I.B."/>
            <person name="Cooney J.C."/>
            <person name="Kagawa T.F."/>
            <person name="Liu W."/>
            <person name="Song Y."/>
            <person name="Salvetti E."/>
            <person name="Wrobel A."/>
            <person name="Rasinkangas P."/>
            <person name="Parkhill J."/>
            <person name="Rea M.C."/>
            <person name="O'Sullivan O."/>
            <person name="Ritari J."/>
            <person name="Douillard F.P."/>
            <person name="Paul Ross R."/>
            <person name="Yang R."/>
            <person name="Briner A.E."/>
            <person name="Felis G.E."/>
            <person name="de Vos W.M."/>
            <person name="Barrangou R."/>
            <person name="Klaenhammer T.R."/>
            <person name="Caufield P.W."/>
            <person name="Cui Y."/>
            <person name="Zhang H."/>
            <person name="O'Toole P.W."/>
        </authorList>
    </citation>
    <scope>NUCLEOTIDE SEQUENCE [LARGE SCALE GENOMIC DNA]</scope>
    <source>
        <strain evidence="8 9">DSM 23037</strain>
    </source>
</reference>
<dbReference type="GO" id="GO:0051301">
    <property type="term" value="P:cell division"/>
    <property type="evidence" value="ECO:0007669"/>
    <property type="project" value="UniProtKB-KW"/>
</dbReference>
<sequence>MGRHKKKNSSSSKFTKKDPRQELDGWISQKNQDVKNKPERASQRLTQLKVQRRRSLIKKLVLIFTIATLVILASIYYMSPISNVSKVDINSENIISKEELEKLVIFNPNDKVLIAYFNQGTLSQKVNETYPSIARLDLKITNYNELNMTAVPAEVIGYLQNASGYQRIVTDGRVSPENVENPKDHIIYFGFQGDNQKDRLLQSVGLFNRLSDKVKTEVAKIRVDGLKQNQIIFVMKDGNIILGNQDTIVDKSSYYDKMKEKLDNKKYLIDLEVGYFAQPLSDETEKNYNN</sequence>
<dbReference type="PROSITE" id="PS00018">
    <property type="entry name" value="EF_HAND_1"/>
    <property type="match status" value="1"/>
</dbReference>
<evidence type="ECO:0000313" key="8">
    <source>
        <dbReference type="EMBL" id="KRN03592.1"/>
    </source>
</evidence>
<keyword evidence="5" id="KW-0131">Cell cycle</keyword>
<proteinExistence type="predicted"/>
<dbReference type="Proteomes" id="UP000051378">
    <property type="component" value="Unassembled WGS sequence"/>
</dbReference>
<dbReference type="InterPro" id="IPR050487">
    <property type="entry name" value="FtsQ_DivIB"/>
</dbReference>
<evidence type="ECO:0000256" key="6">
    <source>
        <dbReference type="SAM" id="MobiDB-lite"/>
    </source>
</evidence>
<evidence type="ECO:0000256" key="2">
    <source>
        <dbReference type="ARBA" id="ARBA00022618"/>
    </source>
</evidence>
<keyword evidence="2 8" id="KW-0132">Cell division</keyword>
<evidence type="ECO:0000256" key="5">
    <source>
        <dbReference type="ARBA" id="ARBA00023306"/>
    </source>
</evidence>
<feature type="compositionally biased region" description="Basic and acidic residues" evidence="6">
    <location>
        <begin position="32"/>
        <end position="41"/>
    </location>
</feature>
<evidence type="ECO:0000256" key="3">
    <source>
        <dbReference type="ARBA" id="ARBA00022692"/>
    </source>
</evidence>
<dbReference type="RefSeq" id="WP_056974915.1">
    <property type="nucleotide sequence ID" value="NZ_AYZL01000020.1"/>
</dbReference>
<keyword evidence="4 7" id="KW-1133">Transmembrane helix</keyword>
<dbReference type="PATRIC" id="fig|1423744.4.peg.718"/>
<organism evidence="8 9">
    <name type="scientific">Holzapfeliella floricola DSM 23037 = JCM 16512</name>
    <dbReference type="NCBI Taxonomy" id="1423744"/>
    <lineage>
        <taxon>Bacteria</taxon>
        <taxon>Bacillati</taxon>
        <taxon>Bacillota</taxon>
        <taxon>Bacilli</taxon>
        <taxon>Lactobacillales</taxon>
        <taxon>Lactobacillaceae</taxon>
        <taxon>Holzapfeliella</taxon>
    </lineage>
</organism>
<feature type="region of interest" description="Disordered" evidence="6">
    <location>
        <begin position="1"/>
        <end position="41"/>
    </location>
</feature>